<reference evidence="1" key="1">
    <citation type="submission" date="2013-11" db="EMBL/GenBank/DDBJ databases">
        <title>Microbial diversity, functional groups and degradation webs in Northern and Southern Mediterranean and Red Sea marine crude oil polluted sites.</title>
        <authorList>
            <person name="Daffonchio D."/>
            <person name="Mapelli F."/>
            <person name="Ferrer M."/>
            <person name="Richter M."/>
            <person name="Cherif A."/>
            <person name="Malkawi H.I."/>
            <person name="Yakimov M.M."/>
            <person name="Abdel-Fattah Y.R."/>
            <person name="Blaghen M."/>
            <person name="Golyshin P.N."/>
            <person name="Kalogerakis N."/>
            <person name="Boon N."/>
            <person name="Magagnini M."/>
            <person name="Fava F."/>
        </authorList>
    </citation>
    <scope>NUCLEOTIDE SEQUENCE</scope>
</reference>
<gene>
    <name evidence="1" type="ORF">MGSAQ_000716</name>
</gene>
<accession>A0A1B6NWG2</accession>
<name>A0A1B6NWG2_9ZZZZ</name>
<dbReference type="AlphaFoldDB" id="A0A1B6NWG2"/>
<proteinExistence type="predicted"/>
<evidence type="ECO:0000313" key="1">
    <source>
        <dbReference type="EMBL" id="KTF07789.1"/>
    </source>
</evidence>
<comment type="caution">
    <text evidence="1">The sequence shown here is derived from an EMBL/GenBank/DDBJ whole genome shotgun (WGS) entry which is preliminary data.</text>
</comment>
<dbReference type="EMBL" id="AYSL01000335">
    <property type="protein sequence ID" value="KTF07789.1"/>
    <property type="molecule type" value="Genomic_DNA"/>
</dbReference>
<sequence>MTFIRSRMYSKAFDTQINQLLHEVQQIGIICAARVSD</sequence>
<protein>
    <submittedName>
        <fullName evidence="1">Uncharacterized protein</fullName>
    </submittedName>
</protein>
<organism evidence="1">
    <name type="scientific">marine sediment metagenome</name>
    <dbReference type="NCBI Taxonomy" id="412755"/>
    <lineage>
        <taxon>unclassified sequences</taxon>
        <taxon>metagenomes</taxon>
        <taxon>ecological metagenomes</taxon>
    </lineage>
</organism>